<feature type="domain" description="Glycosyltransferase 2-like" evidence="1">
    <location>
        <begin position="344"/>
        <end position="471"/>
    </location>
</feature>
<evidence type="ECO:0000259" key="2">
    <source>
        <dbReference type="Pfam" id="PF13524"/>
    </source>
</evidence>
<dbReference type="Pfam" id="PF13524">
    <property type="entry name" value="Glyco_trans_1_2"/>
    <property type="match status" value="1"/>
</dbReference>
<sequence>MHIALINAFPNLLSTAEVEFIRRFSIAAERLGHKAYEVVTSDDIHDCAPDFVIATHEFSPKLTPFLTFGAMWSPPAFYAPDPDRRRSILSYDGYLVGSPKVGQFLDDLEFATGIAKPRSDFRFLPTAPAAPFEPRAAGDPYELVYVGVHWDGGRHGNLFELLSKRSNIAFYGPPANWRAYPDAYRGEVPYDGTSMHRTLARHGIALCLHKTEHRRADTPSMRLFEAAAAGCLIVTDGIPFAKETLGNSAFHLDLEGVPAERVAAQISGIVDWVNRNPDIAADMARRSHAILNGDYSLDRTVEQTCAFAEKARATLTSRSVAGVRFAQEGVGAGGGPLVDVIIRTGGRQIDLLRRAIRSISGQRFGTFRIILADYKGRADVAALAVSEATATTSIEYLRCENTGLRSSTLWAGLRSVTAPYFAVLDDDDQLMPDHFGHLLATAAMQPGHPLYYSGVVRVEEENIEFMMQGNFQGPLDLTIPERRELKFIDGFDLVRLLNFDNYIQSNAWIARSEFLDDRLLVDPKLIVCEDMYLYFMLARHGSFVLSPWPTAFWNWRSVSTDNSMSAVEAETWHREGQRVLLRLDQEVMHDGFRFGSARTLTSLVPRHTPPHIMDRQRLKLGERYRFTDVIRNPGSGSIHSLETDGVWTSETAATIKLRAEQRLSDFGIRLTLMIAGSRRRPQRLGIWVGNECIFDGAVAIWRQIEISGAVHFERPMADFALTIRCSYTVSPRDEGVGQDPRSLGVLLDAIELLEQTEQLSVSETSGVDLVDPLDALRKTA</sequence>
<dbReference type="InterPro" id="IPR029044">
    <property type="entry name" value="Nucleotide-diphossugar_trans"/>
</dbReference>
<name>A0ABU0MBQ1_9HYPH</name>
<feature type="domain" description="Spore protein YkvP/CgeB glycosyl transferase-like" evidence="2">
    <location>
        <begin position="157"/>
        <end position="305"/>
    </location>
</feature>
<dbReference type="CDD" id="cd00761">
    <property type="entry name" value="Glyco_tranf_GTA_type"/>
    <property type="match status" value="1"/>
</dbReference>
<gene>
    <name evidence="3" type="ORF">QO015_003997</name>
</gene>
<evidence type="ECO:0000259" key="1">
    <source>
        <dbReference type="Pfam" id="PF00535"/>
    </source>
</evidence>
<dbReference type="RefSeq" id="WP_266283904.1">
    <property type="nucleotide sequence ID" value="NZ_JAPKNF010000004.1"/>
</dbReference>
<dbReference type="EC" id="2.7.8.20" evidence="3"/>
<dbReference type="Proteomes" id="UP001223743">
    <property type="component" value="Unassembled WGS sequence"/>
</dbReference>
<dbReference type="SUPFAM" id="SSF53448">
    <property type="entry name" value="Nucleotide-diphospho-sugar transferases"/>
    <property type="match status" value="1"/>
</dbReference>
<comment type="caution">
    <text evidence="3">The sequence shown here is derived from an EMBL/GenBank/DDBJ whole genome shotgun (WGS) entry which is preliminary data.</text>
</comment>
<dbReference type="Gene3D" id="3.90.550.10">
    <property type="entry name" value="Spore Coat Polysaccharide Biosynthesis Protein SpsA, Chain A"/>
    <property type="match status" value="1"/>
</dbReference>
<reference evidence="3 4" key="1">
    <citation type="submission" date="2023-07" db="EMBL/GenBank/DDBJ databases">
        <title>Genomic Encyclopedia of Type Strains, Phase IV (KMG-IV): sequencing the most valuable type-strain genomes for metagenomic binning, comparative biology and taxonomic classification.</title>
        <authorList>
            <person name="Goeker M."/>
        </authorList>
    </citation>
    <scope>NUCLEOTIDE SEQUENCE [LARGE SCALE GENOMIC DNA]</scope>
    <source>
        <strain evidence="3 4">B1-1</strain>
    </source>
</reference>
<dbReference type="InterPro" id="IPR055259">
    <property type="entry name" value="YkvP/CgeB_Glyco_trans-like"/>
</dbReference>
<keyword evidence="3" id="KW-0808">Transferase</keyword>
<dbReference type="Pfam" id="PF00535">
    <property type="entry name" value="Glycos_transf_2"/>
    <property type="match status" value="1"/>
</dbReference>
<accession>A0ABU0MBQ1</accession>
<dbReference type="GO" id="GO:0008960">
    <property type="term" value="F:phosphatidylglycerol-membrane-oligosaccharide glycerophosphotransferase activity"/>
    <property type="evidence" value="ECO:0007669"/>
    <property type="project" value="UniProtKB-EC"/>
</dbReference>
<protein>
    <submittedName>
        <fullName evidence="3">Phosphoglycerol transferase</fullName>
        <ecNumber evidence="3">2.7.8.20</ecNumber>
    </submittedName>
</protein>
<keyword evidence="4" id="KW-1185">Reference proteome</keyword>
<organism evidence="3 4">
    <name type="scientific">Kaistia geumhonensis</name>
    <dbReference type="NCBI Taxonomy" id="410839"/>
    <lineage>
        <taxon>Bacteria</taxon>
        <taxon>Pseudomonadati</taxon>
        <taxon>Pseudomonadota</taxon>
        <taxon>Alphaproteobacteria</taxon>
        <taxon>Hyphomicrobiales</taxon>
        <taxon>Kaistiaceae</taxon>
        <taxon>Kaistia</taxon>
    </lineage>
</organism>
<proteinExistence type="predicted"/>
<evidence type="ECO:0000313" key="4">
    <source>
        <dbReference type="Proteomes" id="UP001223743"/>
    </source>
</evidence>
<dbReference type="InterPro" id="IPR001173">
    <property type="entry name" value="Glyco_trans_2-like"/>
</dbReference>
<dbReference type="EMBL" id="JAUSWJ010000001">
    <property type="protein sequence ID" value="MDQ0518384.1"/>
    <property type="molecule type" value="Genomic_DNA"/>
</dbReference>
<evidence type="ECO:0000313" key="3">
    <source>
        <dbReference type="EMBL" id="MDQ0518384.1"/>
    </source>
</evidence>